<dbReference type="Proteomes" id="UP001249851">
    <property type="component" value="Unassembled WGS sequence"/>
</dbReference>
<dbReference type="PANTHER" id="PTHR11088:SF89">
    <property type="entry name" value="TRNA DIMETHYLALLYLTRANSFERASE"/>
    <property type="match status" value="1"/>
</dbReference>
<feature type="region of interest" description="Disordered" evidence="5">
    <location>
        <begin position="128"/>
        <end position="160"/>
    </location>
</feature>
<reference evidence="6" key="1">
    <citation type="journal article" date="2023" name="G3 (Bethesda)">
        <title>Whole genome assembly and annotation of the endangered Caribbean coral Acropora cervicornis.</title>
        <authorList>
            <person name="Selwyn J.D."/>
            <person name="Vollmer S.V."/>
        </authorList>
    </citation>
    <scope>NUCLEOTIDE SEQUENCE</scope>
    <source>
        <strain evidence="6">K2</strain>
    </source>
</reference>
<keyword evidence="4" id="KW-0067">ATP-binding</keyword>
<keyword evidence="3" id="KW-0547">Nucleotide-binding</keyword>
<dbReference type="GO" id="GO:0005524">
    <property type="term" value="F:ATP binding"/>
    <property type="evidence" value="ECO:0007669"/>
    <property type="project" value="UniProtKB-KW"/>
</dbReference>
<dbReference type="GO" id="GO:0006400">
    <property type="term" value="P:tRNA modification"/>
    <property type="evidence" value="ECO:0007669"/>
    <property type="project" value="TreeGrafter"/>
</dbReference>
<comment type="similarity">
    <text evidence="1">Belongs to the IPP transferase family.</text>
</comment>
<sequence length="531" mass="60869">MAAIMGNLGRLPLVVILGSTGTGKSKLAIEIGKKVGGEILSADSMQVYKGLDIITNKVSAEELSECPHHLIDFVSPLKDFSVTEFRNLALPLIEDITKRGKIPIIVGGTNYYIESVLWNTLVDEDIGKGSDNSSSEEESSGPAKAMKKRKQIQNDEASNHIHIAKDGFGRKEEIATMVKEGDVLKRLQESNYKKYEDIESSPKDGVSLEMISEIFTDTGNMFSYSEEKFSNDHEVTTSKDDTNSKKSLYEKLKDVDPAMAARLHPSDSRKIARSLQVYEQHGRQHSQILQEQREQPGGSNYGGPLRFQNTCVFWLQCQREVLNERVDKRVDKMLERGLIDELLDFHGEYQNVLVKKDQKIRYTEGIFQSIGFKEFHEFLVRYKGRKFDESSLSKENKELLWEGINNMKLVTRRYAKKQVAWVRNRFLARPRHSAPDVYGLDATDLENWENSVLKNALDILEKVLKGERPVSSPLPRIVIQDDRHARHVCDICDNRLILGEQNWRKHLVSKSHKWHIKREQRKRIQYTEPIA</sequence>
<dbReference type="InterPro" id="IPR039657">
    <property type="entry name" value="Dimethylallyltransferase"/>
</dbReference>
<name>A0AAD9R3B0_ACRCE</name>
<dbReference type="InterPro" id="IPR027417">
    <property type="entry name" value="P-loop_NTPase"/>
</dbReference>
<evidence type="ECO:0000256" key="2">
    <source>
        <dbReference type="ARBA" id="ARBA00022679"/>
    </source>
</evidence>
<evidence type="ECO:0000256" key="5">
    <source>
        <dbReference type="SAM" id="MobiDB-lite"/>
    </source>
</evidence>
<keyword evidence="7" id="KW-1185">Reference proteome</keyword>
<dbReference type="Gene3D" id="3.30.160.60">
    <property type="entry name" value="Classic Zinc Finger"/>
    <property type="match status" value="1"/>
</dbReference>
<evidence type="ECO:0000256" key="1">
    <source>
        <dbReference type="ARBA" id="ARBA00005842"/>
    </source>
</evidence>
<dbReference type="GO" id="GO:0052381">
    <property type="term" value="F:tRNA dimethylallyltransferase activity"/>
    <property type="evidence" value="ECO:0007669"/>
    <property type="project" value="InterPro"/>
</dbReference>
<reference evidence="6" key="2">
    <citation type="journal article" date="2023" name="Science">
        <title>Genomic signatures of disease resistance in endangered staghorn corals.</title>
        <authorList>
            <person name="Vollmer S.V."/>
            <person name="Selwyn J.D."/>
            <person name="Despard B.A."/>
            <person name="Roesel C.L."/>
        </authorList>
    </citation>
    <scope>NUCLEOTIDE SEQUENCE</scope>
    <source>
        <strain evidence="6">K2</strain>
    </source>
</reference>
<dbReference type="AlphaFoldDB" id="A0AAD9R3B0"/>
<gene>
    <name evidence="6" type="ORF">P5673_002519</name>
</gene>
<dbReference type="HAMAP" id="MF_00185">
    <property type="entry name" value="IPP_trans"/>
    <property type="match status" value="1"/>
</dbReference>
<dbReference type="InterPro" id="IPR030666">
    <property type="entry name" value="IPP_transferase_euk"/>
</dbReference>
<evidence type="ECO:0000256" key="4">
    <source>
        <dbReference type="ARBA" id="ARBA00022840"/>
    </source>
</evidence>
<dbReference type="Gene3D" id="1.10.20.140">
    <property type="match status" value="1"/>
</dbReference>
<protein>
    <submittedName>
        <fullName evidence="6">tRNA dimethylallyltransferase</fullName>
    </submittedName>
</protein>
<accession>A0AAD9R3B0</accession>
<dbReference type="Pfam" id="PF01715">
    <property type="entry name" value="IPPT"/>
    <property type="match status" value="2"/>
</dbReference>
<dbReference type="InterPro" id="IPR018022">
    <property type="entry name" value="IPT"/>
</dbReference>
<dbReference type="SUPFAM" id="SSF52540">
    <property type="entry name" value="P-loop containing nucleoside triphosphate hydrolases"/>
    <property type="match status" value="1"/>
</dbReference>
<evidence type="ECO:0000313" key="6">
    <source>
        <dbReference type="EMBL" id="KAK2572295.1"/>
    </source>
</evidence>
<dbReference type="GO" id="GO:0005739">
    <property type="term" value="C:mitochondrion"/>
    <property type="evidence" value="ECO:0007669"/>
    <property type="project" value="TreeGrafter"/>
</dbReference>
<organism evidence="6 7">
    <name type="scientific">Acropora cervicornis</name>
    <name type="common">Staghorn coral</name>
    <dbReference type="NCBI Taxonomy" id="6130"/>
    <lineage>
        <taxon>Eukaryota</taxon>
        <taxon>Metazoa</taxon>
        <taxon>Cnidaria</taxon>
        <taxon>Anthozoa</taxon>
        <taxon>Hexacorallia</taxon>
        <taxon>Scleractinia</taxon>
        <taxon>Astrocoeniina</taxon>
        <taxon>Acroporidae</taxon>
        <taxon>Acropora</taxon>
    </lineage>
</organism>
<dbReference type="EMBL" id="JARQWQ010000004">
    <property type="protein sequence ID" value="KAK2572295.1"/>
    <property type="molecule type" value="Genomic_DNA"/>
</dbReference>
<keyword evidence="2" id="KW-0808">Transferase</keyword>
<dbReference type="PANTHER" id="PTHR11088">
    <property type="entry name" value="TRNA DIMETHYLALLYLTRANSFERASE"/>
    <property type="match status" value="1"/>
</dbReference>
<dbReference type="Gene3D" id="3.40.50.300">
    <property type="entry name" value="P-loop containing nucleotide triphosphate hydrolases"/>
    <property type="match status" value="1"/>
</dbReference>
<dbReference type="PIRSF" id="PIRSF039110">
    <property type="entry name" value="IPP_transferase"/>
    <property type="match status" value="1"/>
</dbReference>
<proteinExistence type="inferred from homology"/>
<evidence type="ECO:0000313" key="7">
    <source>
        <dbReference type="Proteomes" id="UP001249851"/>
    </source>
</evidence>
<evidence type="ECO:0000256" key="3">
    <source>
        <dbReference type="ARBA" id="ARBA00022741"/>
    </source>
</evidence>
<comment type="caution">
    <text evidence="6">The sequence shown here is derived from an EMBL/GenBank/DDBJ whole genome shotgun (WGS) entry which is preliminary data.</text>
</comment>